<dbReference type="InterPro" id="IPR029058">
    <property type="entry name" value="AB_hydrolase_fold"/>
</dbReference>
<dbReference type="GeneID" id="93352500"/>
<evidence type="ECO:0000256" key="1">
    <source>
        <dbReference type="SAM" id="SignalP"/>
    </source>
</evidence>
<gene>
    <name evidence="3" type="ORF">NCTC10660_01515</name>
</gene>
<dbReference type="Pfam" id="PF20434">
    <property type="entry name" value="BD-FAE"/>
    <property type="match status" value="1"/>
</dbReference>
<dbReference type="SUPFAM" id="SSF53474">
    <property type="entry name" value="alpha/beta-Hydrolases"/>
    <property type="match status" value="1"/>
</dbReference>
<evidence type="ECO:0000259" key="2">
    <source>
        <dbReference type="Pfam" id="PF20434"/>
    </source>
</evidence>
<dbReference type="InterPro" id="IPR048124">
    <property type="entry name" value="Tannase_B"/>
</dbReference>
<dbReference type="InterPro" id="IPR049492">
    <property type="entry name" value="BD-FAE-like_dom"/>
</dbReference>
<dbReference type="AlphaFoldDB" id="A0A378TYN8"/>
<dbReference type="Proteomes" id="UP000254927">
    <property type="component" value="Unassembled WGS sequence"/>
</dbReference>
<organism evidence="3 4">
    <name type="scientific">Neisseria elongata</name>
    <dbReference type="NCBI Taxonomy" id="495"/>
    <lineage>
        <taxon>Bacteria</taxon>
        <taxon>Pseudomonadati</taxon>
        <taxon>Pseudomonadota</taxon>
        <taxon>Betaproteobacteria</taxon>
        <taxon>Neisseriales</taxon>
        <taxon>Neisseriaceae</taxon>
        <taxon>Neisseria</taxon>
    </lineage>
</organism>
<evidence type="ECO:0000313" key="4">
    <source>
        <dbReference type="Proteomes" id="UP000254927"/>
    </source>
</evidence>
<feature type="signal peptide" evidence="1">
    <location>
        <begin position="1"/>
        <end position="19"/>
    </location>
</feature>
<reference evidence="3 4" key="1">
    <citation type="submission" date="2018-06" db="EMBL/GenBank/DDBJ databases">
        <authorList>
            <consortium name="Pathogen Informatics"/>
            <person name="Doyle S."/>
        </authorList>
    </citation>
    <scope>NUCLEOTIDE SEQUENCE [LARGE SCALE GENOMIC DNA]</scope>
    <source>
        <strain evidence="3 4">NCTC10660</strain>
    </source>
</reference>
<evidence type="ECO:0000313" key="3">
    <source>
        <dbReference type="EMBL" id="STZ68016.1"/>
    </source>
</evidence>
<dbReference type="RefSeq" id="WP_114910535.1">
    <property type="nucleotide sequence ID" value="NZ_CP031252.1"/>
</dbReference>
<feature type="domain" description="BD-FAE-like" evidence="2">
    <location>
        <begin position="129"/>
        <end position="242"/>
    </location>
</feature>
<accession>A0A378TYN8</accession>
<feature type="chain" id="PRO_5016624190" description="BD-FAE-like domain-containing protein" evidence="1">
    <location>
        <begin position="20"/>
        <end position="492"/>
    </location>
</feature>
<dbReference type="NCBIfam" id="NF041556">
    <property type="entry name" value="tannase_B"/>
    <property type="match status" value="1"/>
</dbReference>
<sequence length="492" mass="52865">MKLQRIPALLLAAALSAQAAPPQKAELPRYPAPKNLDFAQVAGSLHTINVNGQSVPYRAFEHIVYVMKPADTRYQIMNVYIPEAYFQGGSINGFTKDTAPIFFPNNVGGYMPGEAGQPETDSRGSGKPNAIAVALSQGYVVASPGARGRTEANGRAPAAIVDLKAAVRYLKANDAKMAGDARKIISNGTSAGGALSALLGTSGNAREYAPYLRALGAANATDDVFAVSAYCPITNLEHADAAYEWQFNGVNDYEKIDISMIDYHVERKTVRGTQTAEQQRLSDGLKNLFPAYVNSLKLKNAQGVPMTLDNNGNGSFKAQIESMLAQSAQKALDEGKDLSGQTWLTIENGKVKAADFSAYAKFVGRQKTAPAFDGVDLSTGENNLFGDAQTQAKHFTAFGAQNNTVPGAQTADAATVRIMNAMNFIRRGGTQHYRIRVGENDRDTSLAISQLLALKLRAHGKNVDYALPWGVGHSGDYDLDELFAWMKDVSAR</sequence>
<protein>
    <recommendedName>
        <fullName evidence="2">BD-FAE-like domain-containing protein</fullName>
    </recommendedName>
</protein>
<keyword evidence="1" id="KW-0732">Signal</keyword>
<name>A0A378TYN8_NEIEL</name>
<dbReference type="Gene3D" id="3.40.50.1820">
    <property type="entry name" value="alpha/beta hydrolase"/>
    <property type="match status" value="1"/>
</dbReference>
<dbReference type="EMBL" id="UGQW01000002">
    <property type="protein sequence ID" value="STZ68016.1"/>
    <property type="molecule type" value="Genomic_DNA"/>
</dbReference>
<proteinExistence type="predicted"/>